<dbReference type="OrthoDB" id="9802133at2"/>
<keyword evidence="2" id="KW-1133">Transmembrane helix</keyword>
<feature type="region of interest" description="Disordered" evidence="1">
    <location>
        <begin position="221"/>
        <end position="240"/>
    </location>
</feature>
<dbReference type="PANTHER" id="PTHR39555:SF1">
    <property type="entry name" value="TYPE IV PILUS INNER MEMBRANE COMPONENT PILO"/>
    <property type="match status" value="1"/>
</dbReference>
<dbReference type="GO" id="GO:0043683">
    <property type="term" value="P:type IV pilus assembly"/>
    <property type="evidence" value="ECO:0007669"/>
    <property type="project" value="InterPro"/>
</dbReference>
<sequence>MAKLNPKIDLSAVAAQFDGLRERHPGLWPALPKVALLALIVAAVMAVAWAVYWKGQFEELERRRGEEVQLRGQFVDKMKQAVNLPVLRKQKEQVMQYVSQLEKQLPSKAEMDALLSDINQAGVGRGLQFELFKPGQVMVREYYAELPISIRLTGDYHDFAAFTSDVANLPRIVTLHDVRIVAPDRAGPTTGGVKPAGPLVMEATAKTFRYLDAEEVAEQKRKEAAAKAPAGKGKAGGGKA</sequence>
<evidence type="ECO:0000256" key="2">
    <source>
        <dbReference type="SAM" id="Phobius"/>
    </source>
</evidence>
<dbReference type="PIRSF" id="PIRSF016482">
    <property type="entry name" value="PilO"/>
    <property type="match status" value="1"/>
</dbReference>
<feature type="transmembrane region" description="Helical" evidence="2">
    <location>
        <begin position="34"/>
        <end position="53"/>
    </location>
</feature>
<keyword evidence="4" id="KW-1185">Reference proteome</keyword>
<proteinExistence type="predicted"/>
<gene>
    <name evidence="3" type="ORF">FHP08_15280</name>
</gene>
<organism evidence="3 4">
    <name type="scientific">Zeimonas arvi</name>
    <dbReference type="NCBI Taxonomy" id="2498847"/>
    <lineage>
        <taxon>Bacteria</taxon>
        <taxon>Pseudomonadati</taxon>
        <taxon>Pseudomonadota</taxon>
        <taxon>Betaproteobacteria</taxon>
        <taxon>Burkholderiales</taxon>
        <taxon>Burkholderiaceae</taxon>
        <taxon>Zeimonas</taxon>
    </lineage>
</organism>
<evidence type="ECO:0000313" key="4">
    <source>
        <dbReference type="Proteomes" id="UP000321548"/>
    </source>
</evidence>
<comment type="caution">
    <text evidence="3">The sequence shown here is derived from an EMBL/GenBank/DDBJ whole genome shotgun (WGS) entry which is preliminary data.</text>
</comment>
<dbReference type="Gene3D" id="3.30.70.60">
    <property type="match status" value="1"/>
</dbReference>
<dbReference type="AlphaFoldDB" id="A0A5C8NSE1"/>
<accession>A0A5C8NSE1</accession>
<dbReference type="Proteomes" id="UP000321548">
    <property type="component" value="Unassembled WGS sequence"/>
</dbReference>
<name>A0A5C8NSE1_9BURK</name>
<dbReference type="InterPro" id="IPR014717">
    <property type="entry name" value="Transl_elong_EF1B/ribsomal_bS6"/>
</dbReference>
<dbReference type="PANTHER" id="PTHR39555">
    <property type="entry name" value="FIMBRIAL ASSEMBLY PROTEIN PILO-LIKE PROTEIN-RELATED"/>
    <property type="match status" value="1"/>
</dbReference>
<dbReference type="Pfam" id="PF04350">
    <property type="entry name" value="PilO"/>
    <property type="match status" value="1"/>
</dbReference>
<dbReference type="GO" id="GO:0043107">
    <property type="term" value="P:type IV pilus-dependent motility"/>
    <property type="evidence" value="ECO:0007669"/>
    <property type="project" value="InterPro"/>
</dbReference>
<dbReference type="RefSeq" id="WP_147705353.1">
    <property type="nucleotide sequence ID" value="NZ_VDUY01000006.1"/>
</dbReference>
<protein>
    <submittedName>
        <fullName evidence="3">Pilus assembly protein PilO</fullName>
    </submittedName>
</protein>
<keyword evidence="2" id="KW-0472">Membrane</keyword>
<reference evidence="3 4" key="1">
    <citation type="submission" date="2019-06" db="EMBL/GenBank/DDBJ databases">
        <title>Quisquiliibacterium sp. nov., isolated from a maize field.</title>
        <authorList>
            <person name="Lin S.-Y."/>
            <person name="Tsai C.-F."/>
            <person name="Young C.-C."/>
        </authorList>
    </citation>
    <scope>NUCLEOTIDE SEQUENCE [LARGE SCALE GENOMIC DNA]</scope>
    <source>
        <strain evidence="3 4">CC-CFT501</strain>
    </source>
</reference>
<keyword evidence="2" id="KW-0812">Transmembrane</keyword>
<evidence type="ECO:0000256" key="1">
    <source>
        <dbReference type="SAM" id="MobiDB-lite"/>
    </source>
</evidence>
<evidence type="ECO:0000313" key="3">
    <source>
        <dbReference type="EMBL" id="TXL64293.1"/>
    </source>
</evidence>
<dbReference type="EMBL" id="VDUY01000006">
    <property type="protein sequence ID" value="TXL64293.1"/>
    <property type="molecule type" value="Genomic_DNA"/>
</dbReference>
<dbReference type="InterPro" id="IPR007445">
    <property type="entry name" value="PilO"/>
</dbReference>